<dbReference type="OrthoDB" id="75442at2759"/>
<sequence>MATNEERYALVMGNSFPEFRFKPKQLDTANWTPARSIPSSDLDDSRSEDSRTCPHVLKNPKPVIMHHTKSPHHPSRHENPVALYSNEHNPSPLSLSRNIPSTHPASKKPSRRMSESARSFPHVVEAKSAALIHDPSPPIHATFNNQLPNDDLQIYLTKLGGRNIMDFLVHPGRELSRHVSGTMKGVLCLPAGISIICFPFHEASMLSPTFTFPVAALARPTALLTMAFSANHSRDTYELFAINCLGHLVPHGVLENQAATHDTFAGHPFVVRCHGSGRGFCIYAQDAAAIAKIKYSIVVDDNIPSLSFMATPKPAHVATSTSQPHATVCLSFFPR</sequence>
<dbReference type="AlphaFoldDB" id="A0A024TQM0"/>
<reference evidence="2" key="1">
    <citation type="submission" date="2013-12" db="EMBL/GenBank/DDBJ databases">
        <title>The Genome Sequence of Aphanomyces invadans NJM9701.</title>
        <authorList>
            <consortium name="The Broad Institute Genomics Platform"/>
            <person name="Russ C."/>
            <person name="Tyler B."/>
            <person name="van West P."/>
            <person name="Dieguez-Uribeondo J."/>
            <person name="Young S.K."/>
            <person name="Zeng Q."/>
            <person name="Gargeya S."/>
            <person name="Fitzgerald M."/>
            <person name="Abouelleil A."/>
            <person name="Alvarado L."/>
            <person name="Chapman S.B."/>
            <person name="Gainer-Dewar J."/>
            <person name="Goldberg J."/>
            <person name="Griggs A."/>
            <person name="Gujja S."/>
            <person name="Hansen M."/>
            <person name="Howarth C."/>
            <person name="Imamovic A."/>
            <person name="Ireland A."/>
            <person name="Larimer J."/>
            <person name="McCowan C."/>
            <person name="Murphy C."/>
            <person name="Pearson M."/>
            <person name="Poon T.W."/>
            <person name="Priest M."/>
            <person name="Roberts A."/>
            <person name="Saif S."/>
            <person name="Shea T."/>
            <person name="Sykes S."/>
            <person name="Wortman J."/>
            <person name="Nusbaum C."/>
            <person name="Birren B."/>
        </authorList>
    </citation>
    <scope>NUCLEOTIDE SEQUENCE [LARGE SCALE GENOMIC DNA]</scope>
    <source>
        <strain evidence="2">NJM9701</strain>
    </source>
</reference>
<evidence type="ECO:0000313" key="2">
    <source>
        <dbReference type="EMBL" id="ETV96309.1"/>
    </source>
</evidence>
<dbReference type="VEuPathDB" id="FungiDB:H310_10474"/>
<accession>A0A024TQM0</accession>
<dbReference type="GeneID" id="20087524"/>
<name>A0A024TQM0_9STRA</name>
<evidence type="ECO:0000256" key="1">
    <source>
        <dbReference type="SAM" id="MobiDB-lite"/>
    </source>
</evidence>
<protein>
    <submittedName>
        <fullName evidence="2">Uncharacterized protein</fullName>
    </submittedName>
</protein>
<dbReference type="RefSeq" id="XP_008875101.1">
    <property type="nucleotide sequence ID" value="XM_008876879.1"/>
</dbReference>
<feature type="compositionally biased region" description="Polar residues" evidence="1">
    <location>
        <begin position="86"/>
        <end position="104"/>
    </location>
</feature>
<organism evidence="2">
    <name type="scientific">Aphanomyces invadans</name>
    <dbReference type="NCBI Taxonomy" id="157072"/>
    <lineage>
        <taxon>Eukaryota</taxon>
        <taxon>Sar</taxon>
        <taxon>Stramenopiles</taxon>
        <taxon>Oomycota</taxon>
        <taxon>Saprolegniomycetes</taxon>
        <taxon>Saprolegniales</taxon>
        <taxon>Verrucalvaceae</taxon>
        <taxon>Aphanomyces</taxon>
    </lineage>
</organism>
<feature type="compositionally biased region" description="Basic and acidic residues" evidence="1">
    <location>
        <begin position="43"/>
        <end position="52"/>
    </location>
</feature>
<proteinExistence type="predicted"/>
<feature type="compositionally biased region" description="Basic residues" evidence="1">
    <location>
        <begin position="64"/>
        <end position="75"/>
    </location>
</feature>
<gene>
    <name evidence="2" type="ORF">H310_10474</name>
</gene>
<dbReference type="EMBL" id="KI913977">
    <property type="protein sequence ID" value="ETV96309.1"/>
    <property type="molecule type" value="Genomic_DNA"/>
</dbReference>
<feature type="region of interest" description="Disordered" evidence="1">
    <location>
        <begin position="22"/>
        <end position="117"/>
    </location>
</feature>